<dbReference type="RefSeq" id="WP_237966974.1">
    <property type="nucleotide sequence ID" value="NZ_JAKNHQ010000014.1"/>
</dbReference>
<protein>
    <recommendedName>
        <fullName evidence="3">Nucleotidyltransferase</fullName>
    </recommendedName>
</protein>
<evidence type="ECO:0000313" key="2">
    <source>
        <dbReference type="Proteomes" id="UP001298681"/>
    </source>
</evidence>
<name>A0ABS9MKJ6_9FIRM</name>
<evidence type="ECO:0008006" key="3">
    <source>
        <dbReference type="Google" id="ProtNLM"/>
    </source>
</evidence>
<dbReference type="Pfam" id="PF22014">
    <property type="entry name" value="DUF6932"/>
    <property type="match status" value="1"/>
</dbReference>
<dbReference type="InterPro" id="IPR053860">
    <property type="entry name" value="DUF6932"/>
</dbReference>
<evidence type="ECO:0000313" key="1">
    <source>
        <dbReference type="EMBL" id="MCG4611338.1"/>
    </source>
</evidence>
<organism evidence="1 2">
    <name type="scientific">Anaeromassilibacillus senegalensis</name>
    <dbReference type="NCBI Taxonomy" id="1673717"/>
    <lineage>
        <taxon>Bacteria</taxon>
        <taxon>Bacillati</taxon>
        <taxon>Bacillota</taxon>
        <taxon>Clostridia</taxon>
        <taxon>Eubacteriales</taxon>
        <taxon>Acutalibacteraceae</taxon>
        <taxon>Anaeromassilibacillus</taxon>
    </lineage>
</organism>
<proteinExistence type="predicted"/>
<gene>
    <name evidence="1" type="ORF">L0P57_10400</name>
</gene>
<keyword evidence="2" id="KW-1185">Reference proteome</keyword>
<dbReference type="Proteomes" id="UP001298681">
    <property type="component" value="Unassembled WGS sequence"/>
</dbReference>
<reference evidence="1 2" key="1">
    <citation type="submission" date="2022-01" db="EMBL/GenBank/DDBJ databases">
        <title>Collection of gut derived symbiotic bacterial strains cultured from healthy donors.</title>
        <authorList>
            <person name="Lin H."/>
            <person name="Kohout C."/>
            <person name="Waligurski E."/>
            <person name="Pamer E.G."/>
        </authorList>
    </citation>
    <scope>NUCLEOTIDE SEQUENCE [LARGE SCALE GENOMIC DNA]</scope>
    <source>
        <strain evidence="1 2">DFI.7.58</strain>
    </source>
</reference>
<comment type="caution">
    <text evidence="1">The sequence shown here is derived from an EMBL/GenBank/DDBJ whole genome shotgun (WGS) entry which is preliminary data.</text>
</comment>
<sequence length="164" mass="18855">MDFDVSGKLPAGLHSYTIEEFIAQFVDGFPTSMRRKTIFDAMVAFLKELNASGIPYEFWVDGSYTTTKINPNDADIVVFLQIPQYSALGPQFSDLRNKYRANLDLYFAVATSDENRKMVDSRTFLSITNQRNYWRGQFGFDREDKPKGIVCLSSVSLKDYIDRR</sequence>
<accession>A0ABS9MKJ6</accession>
<dbReference type="EMBL" id="JAKNHQ010000014">
    <property type="protein sequence ID" value="MCG4611338.1"/>
    <property type="molecule type" value="Genomic_DNA"/>
</dbReference>